<dbReference type="SMART" id="SM00062">
    <property type="entry name" value="PBPb"/>
    <property type="match status" value="1"/>
</dbReference>
<name>A0A0A0DCZ6_9PROT</name>
<evidence type="ECO:0000256" key="3">
    <source>
        <dbReference type="ARBA" id="ARBA00022729"/>
    </source>
</evidence>
<dbReference type="Pfam" id="PF00497">
    <property type="entry name" value="SBP_bac_3"/>
    <property type="match status" value="1"/>
</dbReference>
<keyword evidence="3 5" id="KW-0732">Signal</keyword>
<reference evidence="7 8" key="1">
    <citation type="submission" date="2014-01" db="EMBL/GenBank/DDBJ databases">
        <title>Genome sequence determination for a cystic fibrosis isolate, Inquilinus limosus.</title>
        <authorList>
            <person name="Pino M."/>
            <person name="Di Conza J."/>
            <person name="Gutkind G."/>
        </authorList>
    </citation>
    <scope>NUCLEOTIDE SEQUENCE [LARGE SCALE GENOMIC DNA]</scope>
    <source>
        <strain evidence="7 8">MP06</strain>
    </source>
</reference>
<dbReference type="InterPro" id="IPR018313">
    <property type="entry name" value="SBP_3_CS"/>
</dbReference>
<accession>A0A0A0DCZ6</accession>
<dbReference type="RefSeq" id="WP_034830943.1">
    <property type="nucleotide sequence ID" value="NZ_JANX01000003.1"/>
</dbReference>
<sequence length="282" mass="30822">MFGKMLSAAAVAAVLACAGSPVQAGQTLDRVMSTKVLHVATNANWPPQGFLNDANELDGFDIDMAKEIAKRLGAEVQFDTPEWQVMTGGHWQGRWDVAVGSITPTKARAQVLDFPAVYYYSPYVFVVHKDSKAAKRSDLNGKVIGVETSTTSEDYINRRLEIDAPDVPPFTYDVQPGEVRTYPGSIEPFDDLRLGDGVRIDAIVAPEQTALGAIKNGYPVKVLEGDHAFFEPLVVVADKGDAEWDAKLKEIIGAMRADGTISKFSQKWYGRDYSQMTVSTAK</sequence>
<feature type="signal peptide" evidence="5">
    <location>
        <begin position="1"/>
        <end position="24"/>
    </location>
</feature>
<feature type="chain" id="PRO_5001961298" evidence="5">
    <location>
        <begin position="25"/>
        <end position="282"/>
    </location>
</feature>
<gene>
    <name evidence="7" type="ORF">P409_01115</name>
</gene>
<evidence type="ECO:0000259" key="6">
    <source>
        <dbReference type="SMART" id="SM00062"/>
    </source>
</evidence>
<dbReference type="GO" id="GO:0030313">
    <property type="term" value="C:cell envelope"/>
    <property type="evidence" value="ECO:0007669"/>
    <property type="project" value="UniProtKB-SubCell"/>
</dbReference>
<evidence type="ECO:0000256" key="4">
    <source>
        <dbReference type="RuleBase" id="RU003744"/>
    </source>
</evidence>
<dbReference type="SUPFAM" id="SSF53850">
    <property type="entry name" value="Periplasmic binding protein-like II"/>
    <property type="match status" value="1"/>
</dbReference>
<dbReference type="PANTHER" id="PTHR35936:SF19">
    <property type="entry name" value="AMINO-ACID-BINDING PROTEIN YXEM-RELATED"/>
    <property type="match status" value="1"/>
</dbReference>
<dbReference type="PANTHER" id="PTHR35936">
    <property type="entry name" value="MEMBRANE-BOUND LYTIC MUREIN TRANSGLYCOSYLASE F"/>
    <property type="match status" value="1"/>
</dbReference>
<protein>
    <submittedName>
        <fullName evidence="7">Amino acid ABC transporter substrate-binding protein</fullName>
    </submittedName>
</protein>
<comment type="caution">
    <text evidence="7">The sequence shown here is derived from an EMBL/GenBank/DDBJ whole genome shotgun (WGS) entry which is preliminary data.</text>
</comment>
<dbReference type="EMBL" id="JANX01000003">
    <property type="protein sequence ID" value="KGM36009.1"/>
    <property type="molecule type" value="Genomic_DNA"/>
</dbReference>
<evidence type="ECO:0000256" key="1">
    <source>
        <dbReference type="ARBA" id="ARBA00004196"/>
    </source>
</evidence>
<evidence type="ECO:0000256" key="2">
    <source>
        <dbReference type="ARBA" id="ARBA00010333"/>
    </source>
</evidence>
<dbReference type="Proteomes" id="UP000029995">
    <property type="component" value="Unassembled WGS sequence"/>
</dbReference>
<evidence type="ECO:0000313" key="8">
    <source>
        <dbReference type="Proteomes" id="UP000029995"/>
    </source>
</evidence>
<dbReference type="AlphaFoldDB" id="A0A0A0DCZ6"/>
<comment type="subcellular location">
    <subcellularLocation>
        <location evidence="1">Cell envelope</location>
    </subcellularLocation>
</comment>
<evidence type="ECO:0000313" key="7">
    <source>
        <dbReference type="EMBL" id="KGM36009.1"/>
    </source>
</evidence>
<dbReference type="InterPro" id="IPR001638">
    <property type="entry name" value="Solute-binding_3/MltF_N"/>
</dbReference>
<organism evidence="7 8">
    <name type="scientific">Inquilinus limosus MP06</name>
    <dbReference type="NCBI Taxonomy" id="1398085"/>
    <lineage>
        <taxon>Bacteria</taxon>
        <taxon>Pseudomonadati</taxon>
        <taxon>Pseudomonadota</taxon>
        <taxon>Alphaproteobacteria</taxon>
        <taxon>Rhodospirillales</taxon>
        <taxon>Rhodospirillaceae</taxon>
        <taxon>Inquilinus</taxon>
    </lineage>
</organism>
<dbReference type="PROSITE" id="PS51257">
    <property type="entry name" value="PROKAR_LIPOPROTEIN"/>
    <property type="match status" value="1"/>
</dbReference>
<feature type="domain" description="Solute-binding protein family 3/N-terminal" evidence="6">
    <location>
        <begin position="36"/>
        <end position="272"/>
    </location>
</feature>
<dbReference type="PROSITE" id="PS01039">
    <property type="entry name" value="SBP_BACTERIAL_3"/>
    <property type="match status" value="1"/>
</dbReference>
<proteinExistence type="inferred from homology"/>
<comment type="similarity">
    <text evidence="2 4">Belongs to the bacterial solute-binding protein 3 family.</text>
</comment>
<evidence type="ECO:0000256" key="5">
    <source>
        <dbReference type="SAM" id="SignalP"/>
    </source>
</evidence>
<dbReference type="Gene3D" id="3.40.190.10">
    <property type="entry name" value="Periplasmic binding protein-like II"/>
    <property type="match status" value="2"/>
</dbReference>